<reference evidence="3" key="2">
    <citation type="submission" date="2025-08" db="UniProtKB">
        <authorList>
            <consortium name="RefSeq"/>
        </authorList>
    </citation>
    <scope>IDENTIFICATION</scope>
</reference>
<proteinExistence type="predicted"/>
<keyword evidence="2" id="KW-1185">Reference proteome</keyword>
<dbReference type="PANTHER" id="PTHR32108">
    <property type="entry name" value="DNA-DIRECTED RNA POLYMERASE SUBUNIT ALPHA"/>
    <property type="match status" value="1"/>
</dbReference>
<protein>
    <submittedName>
        <fullName evidence="3">Uncharacterized protein</fullName>
    </submittedName>
</protein>
<gene>
    <name evidence="3" type="primary">LOC107887712</name>
</gene>
<dbReference type="CDD" id="cd00303">
    <property type="entry name" value="retropepsin_like"/>
    <property type="match status" value="1"/>
</dbReference>
<dbReference type="RefSeq" id="XP_040951435.1">
    <property type="nucleotide sequence ID" value="XM_041095501.1"/>
</dbReference>
<name>A0ABM3A9C5_GOSHI</name>
<dbReference type="PANTHER" id="PTHR32108:SF5">
    <property type="entry name" value="DYNACTIN SUBUNIT 1-LIKE"/>
    <property type="match status" value="1"/>
</dbReference>
<evidence type="ECO:0000313" key="3">
    <source>
        <dbReference type="RefSeq" id="XP_040951435.1"/>
    </source>
</evidence>
<sequence length="826" mass="94029">MQVQPPLLEKETTMLFINTLKAPFITHMIESTTKSFADIVMAGEMIENAIKGGKIEGETAKISATRRKDNEVNNTNSYNSKTITASQPRETTVGQQDSHKQGSGLRQNFEKVSFTPIPVTYRDLYQRISGHLIKNYTGFKKVVERLIKMGVVKFDDTPSDENPLPNHGDQGVNAIGDTGMKRIKEDVAEREINYCEFHAEKGHEIQECEEFKALIQSLMDNKELEFYEAGSDEGHIYRLEGGPKNQRVNRPRIIISLPRNNEVETQTVPKVIIHKPVSFPYKDNKRAPWNYDCNVTIPEKEDIASASKEVQDEGSYTRSGKCYDVEGVRVEPAKAKAFNKGKETETPVNEPVKEEEAKEFLKFLKHSEYSVVEQLRKQPTCISVLALLLSSELDHLVSNISADNFIYFNDDEIPPGGMGSAKDLHITTRCKGYTLPSVLIDNGSALNVLPLSTLNRLPIDNSHMKTCHNVVRAFVGTERKVMGRIDIPLMIGPNSYKVDFLVIDIKPSYNCLLGRPWIHSARAVPSSLHQKLKLVVDGRLVTINAEEDIISTVTSDTPYVESNKEALEGSFRSLEFVNATFISEGKEEKRDRFGLGFRLDHKQRRKEIEKRQERIRARLSGREVEWELMAFPHISQTFISRGIIYPERGLLEKGSYHINAIHNEESGRKNLEGMRPYEPRSSLNNWIVEELTVVFEDLSESLDINDMSTDTTNPEFSFGKDMCVEEPQDFEDDRNCDVSPDLLRMDMPSLNTDIVVHSLPIRQDCRPVQQKLQRIRPDIVLKIKDEVKKQFDAGFRQEVKYSEWVANIVVQPDKKCIPETRIKPPL</sequence>
<dbReference type="Gene3D" id="3.10.10.10">
    <property type="entry name" value="HIV Type 1 Reverse Transcriptase, subunit A, domain 1"/>
    <property type="match status" value="1"/>
</dbReference>
<dbReference type="GeneID" id="107887712"/>
<evidence type="ECO:0000256" key="1">
    <source>
        <dbReference type="SAM" id="MobiDB-lite"/>
    </source>
</evidence>
<dbReference type="Gene3D" id="2.40.70.10">
    <property type="entry name" value="Acid Proteases"/>
    <property type="match status" value="1"/>
</dbReference>
<dbReference type="Proteomes" id="UP000818029">
    <property type="component" value="Chromosome A03"/>
</dbReference>
<reference evidence="2" key="1">
    <citation type="journal article" date="2020" name="Nat. Genet.">
        <title>Genomic diversifications of five Gossypium allopolyploid species and their impact on cotton improvement.</title>
        <authorList>
            <person name="Chen Z.J."/>
            <person name="Sreedasyam A."/>
            <person name="Ando A."/>
            <person name="Song Q."/>
            <person name="De Santiago L.M."/>
            <person name="Hulse-Kemp A.M."/>
            <person name="Ding M."/>
            <person name="Ye W."/>
            <person name="Kirkbride R.C."/>
            <person name="Jenkins J."/>
            <person name="Plott C."/>
            <person name="Lovell J."/>
            <person name="Lin Y.M."/>
            <person name="Vaughn R."/>
            <person name="Liu B."/>
            <person name="Simpson S."/>
            <person name="Scheffler B.E."/>
            <person name="Wen L."/>
            <person name="Saski C.A."/>
            <person name="Grover C.E."/>
            <person name="Hu G."/>
            <person name="Conover J.L."/>
            <person name="Carlson J.W."/>
            <person name="Shu S."/>
            <person name="Boston L.B."/>
            <person name="Williams M."/>
            <person name="Peterson D.G."/>
            <person name="McGee K."/>
            <person name="Jones D.C."/>
            <person name="Wendel J.F."/>
            <person name="Stelly D.M."/>
            <person name="Grimwood J."/>
            <person name="Schmutz J."/>
        </authorList>
    </citation>
    <scope>NUCLEOTIDE SEQUENCE [LARGE SCALE GENOMIC DNA]</scope>
    <source>
        <strain evidence="2">cv. TM-1</strain>
    </source>
</reference>
<organism evidence="2 3">
    <name type="scientific">Gossypium hirsutum</name>
    <name type="common">Upland cotton</name>
    <name type="synonym">Gossypium mexicanum</name>
    <dbReference type="NCBI Taxonomy" id="3635"/>
    <lineage>
        <taxon>Eukaryota</taxon>
        <taxon>Viridiplantae</taxon>
        <taxon>Streptophyta</taxon>
        <taxon>Embryophyta</taxon>
        <taxon>Tracheophyta</taxon>
        <taxon>Spermatophyta</taxon>
        <taxon>Magnoliopsida</taxon>
        <taxon>eudicotyledons</taxon>
        <taxon>Gunneridae</taxon>
        <taxon>Pentapetalae</taxon>
        <taxon>rosids</taxon>
        <taxon>malvids</taxon>
        <taxon>Malvales</taxon>
        <taxon>Malvaceae</taxon>
        <taxon>Malvoideae</taxon>
        <taxon>Gossypium</taxon>
    </lineage>
</organism>
<feature type="region of interest" description="Disordered" evidence="1">
    <location>
        <begin position="66"/>
        <end position="107"/>
    </location>
</feature>
<accession>A0ABM3A9C5</accession>
<dbReference type="InterPro" id="IPR021109">
    <property type="entry name" value="Peptidase_aspartic_dom_sf"/>
</dbReference>
<feature type="compositionally biased region" description="Polar residues" evidence="1">
    <location>
        <begin position="72"/>
        <end position="96"/>
    </location>
</feature>
<evidence type="ECO:0000313" key="2">
    <source>
        <dbReference type="Proteomes" id="UP000818029"/>
    </source>
</evidence>